<protein>
    <submittedName>
        <fullName evidence="7">LysR family transcriptional regulator</fullName>
    </submittedName>
</protein>
<dbReference type="InterPro" id="IPR036390">
    <property type="entry name" value="WH_DNA-bd_sf"/>
</dbReference>
<dbReference type="EMBL" id="WOFH01000004">
    <property type="protein sequence ID" value="MUN37443.1"/>
    <property type="molecule type" value="Genomic_DNA"/>
</dbReference>
<dbReference type="Pfam" id="PF03466">
    <property type="entry name" value="LysR_substrate"/>
    <property type="match status" value="1"/>
</dbReference>
<feature type="region of interest" description="Disordered" evidence="5">
    <location>
        <begin position="300"/>
        <end position="336"/>
    </location>
</feature>
<dbReference type="InterPro" id="IPR005119">
    <property type="entry name" value="LysR_subst-bd"/>
</dbReference>
<dbReference type="Gene3D" id="3.40.190.10">
    <property type="entry name" value="Periplasmic binding protein-like II"/>
    <property type="match status" value="2"/>
</dbReference>
<accession>A0A7K1KZF3</accession>
<keyword evidence="8" id="KW-1185">Reference proteome</keyword>
<evidence type="ECO:0000313" key="8">
    <source>
        <dbReference type="Proteomes" id="UP000432015"/>
    </source>
</evidence>
<feature type="domain" description="HTH lysR-type" evidence="6">
    <location>
        <begin position="1"/>
        <end position="58"/>
    </location>
</feature>
<name>A0A7K1KZF3_9ACTN</name>
<evidence type="ECO:0000256" key="4">
    <source>
        <dbReference type="ARBA" id="ARBA00023163"/>
    </source>
</evidence>
<proteinExistence type="inferred from homology"/>
<dbReference type="InterPro" id="IPR000847">
    <property type="entry name" value="LysR_HTH_N"/>
</dbReference>
<dbReference type="CDD" id="cd08423">
    <property type="entry name" value="PBP2_LTTR_like_6"/>
    <property type="match status" value="1"/>
</dbReference>
<dbReference type="Pfam" id="PF00126">
    <property type="entry name" value="HTH_1"/>
    <property type="match status" value="1"/>
</dbReference>
<dbReference type="SUPFAM" id="SSF53850">
    <property type="entry name" value="Periplasmic binding protein-like II"/>
    <property type="match status" value="1"/>
</dbReference>
<evidence type="ECO:0000256" key="1">
    <source>
        <dbReference type="ARBA" id="ARBA00009437"/>
    </source>
</evidence>
<evidence type="ECO:0000313" key="7">
    <source>
        <dbReference type="EMBL" id="MUN37443.1"/>
    </source>
</evidence>
<evidence type="ECO:0000256" key="2">
    <source>
        <dbReference type="ARBA" id="ARBA00023015"/>
    </source>
</evidence>
<dbReference type="GO" id="GO:0003677">
    <property type="term" value="F:DNA binding"/>
    <property type="evidence" value="ECO:0007669"/>
    <property type="project" value="UniProtKB-KW"/>
</dbReference>
<dbReference type="InterPro" id="IPR036388">
    <property type="entry name" value="WH-like_DNA-bd_sf"/>
</dbReference>
<sequence>MDVRRLLVFREIARCGSIAGAARSLGWTQPAVSQHLRALERQAGLPLVVRRPRGVQLTEAGGVLQRHAEAIAARLHAADDELGALAGLRAGTVRLAAFPSAGATLVPAAMSLLHRTHPGIDVRLRQAEPPEALDLLMDGQVDLAIVFAHEGHEPVGPAGLEQTPIGEDPLRLVLPDAHPQAADLPSEVGLRSFAGERWISGCERCTAHLLRACEDAGFVPDVRHSTDDYVVTQALIARGLGVGLLPHLALGAFRHPEVTVAAVAGLRPRRLYLVHHPEADQIPAVGRAVHAVRRSAIGGGPVASTVRDGASFVDHTADQEDDADDPARTDERPAQA</sequence>
<dbReference type="PANTHER" id="PTHR30346:SF29">
    <property type="entry name" value="LYSR SUBSTRATE-BINDING"/>
    <property type="match status" value="1"/>
</dbReference>
<comment type="similarity">
    <text evidence="1">Belongs to the LysR transcriptional regulatory family.</text>
</comment>
<feature type="compositionally biased region" description="Basic and acidic residues" evidence="5">
    <location>
        <begin position="325"/>
        <end position="336"/>
    </location>
</feature>
<evidence type="ECO:0000256" key="3">
    <source>
        <dbReference type="ARBA" id="ARBA00023125"/>
    </source>
</evidence>
<gene>
    <name evidence="7" type="ORF">GNZ18_12630</name>
</gene>
<dbReference type="FunFam" id="1.10.10.10:FF:000001">
    <property type="entry name" value="LysR family transcriptional regulator"/>
    <property type="match status" value="1"/>
</dbReference>
<dbReference type="GO" id="GO:0003700">
    <property type="term" value="F:DNA-binding transcription factor activity"/>
    <property type="evidence" value="ECO:0007669"/>
    <property type="project" value="InterPro"/>
</dbReference>
<dbReference type="PRINTS" id="PR00039">
    <property type="entry name" value="HTHLYSR"/>
</dbReference>
<reference evidence="7 8" key="1">
    <citation type="submission" date="2019-11" db="EMBL/GenBank/DDBJ databases">
        <authorList>
            <person name="Cao P."/>
        </authorList>
    </citation>
    <scope>NUCLEOTIDE SEQUENCE [LARGE SCALE GENOMIC DNA]</scope>
    <source>
        <strain evidence="7 8">NEAU-AAG5</strain>
    </source>
</reference>
<dbReference type="PANTHER" id="PTHR30346">
    <property type="entry name" value="TRANSCRIPTIONAL DUAL REGULATOR HCAR-RELATED"/>
    <property type="match status" value="1"/>
</dbReference>
<evidence type="ECO:0000256" key="5">
    <source>
        <dbReference type="SAM" id="MobiDB-lite"/>
    </source>
</evidence>
<evidence type="ECO:0000259" key="6">
    <source>
        <dbReference type="PROSITE" id="PS50931"/>
    </source>
</evidence>
<comment type="caution">
    <text evidence="7">The sequence shown here is derived from an EMBL/GenBank/DDBJ whole genome shotgun (WGS) entry which is preliminary data.</text>
</comment>
<dbReference type="PROSITE" id="PS50931">
    <property type="entry name" value="HTH_LYSR"/>
    <property type="match status" value="1"/>
</dbReference>
<dbReference type="SUPFAM" id="SSF46785">
    <property type="entry name" value="Winged helix' DNA-binding domain"/>
    <property type="match status" value="1"/>
</dbReference>
<keyword evidence="2" id="KW-0805">Transcription regulation</keyword>
<dbReference type="AlphaFoldDB" id="A0A7K1KZF3"/>
<dbReference type="Proteomes" id="UP000432015">
    <property type="component" value="Unassembled WGS sequence"/>
</dbReference>
<keyword evidence="4" id="KW-0804">Transcription</keyword>
<dbReference type="RefSeq" id="WP_156216488.1">
    <property type="nucleotide sequence ID" value="NZ_WOFH01000004.1"/>
</dbReference>
<dbReference type="Gene3D" id="1.10.10.10">
    <property type="entry name" value="Winged helix-like DNA-binding domain superfamily/Winged helix DNA-binding domain"/>
    <property type="match status" value="1"/>
</dbReference>
<organism evidence="7 8">
    <name type="scientific">Actinomadura litoris</name>
    <dbReference type="NCBI Taxonomy" id="2678616"/>
    <lineage>
        <taxon>Bacteria</taxon>
        <taxon>Bacillati</taxon>
        <taxon>Actinomycetota</taxon>
        <taxon>Actinomycetes</taxon>
        <taxon>Streptosporangiales</taxon>
        <taxon>Thermomonosporaceae</taxon>
        <taxon>Actinomadura</taxon>
    </lineage>
</organism>
<dbReference type="GO" id="GO:0032993">
    <property type="term" value="C:protein-DNA complex"/>
    <property type="evidence" value="ECO:0007669"/>
    <property type="project" value="TreeGrafter"/>
</dbReference>
<keyword evidence="3" id="KW-0238">DNA-binding</keyword>